<dbReference type="Proteomes" id="UP001524587">
    <property type="component" value="Unassembled WGS sequence"/>
</dbReference>
<dbReference type="InterPro" id="IPR051531">
    <property type="entry name" value="N-acetyltransferase"/>
</dbReference>
<evidence type="ECO:0000313" key="3">
    <source>
        <dbReference type="Proteomes" id="UP001524587"/>
    </source>
</evidence>
<gene>
    <name evidence="2" type="ORF">NFI95_11310</name>
</gene>
<feature type="domain" description="N-acetyltransferase" evidence="1">
    <location>
        <begin position="11"/>
        <end position="164"/>
    </location>
</feature>
<dbReference type="InterPro" id="IPR000182">
    <property type="entry name" value="GNAT_dom"/>
</dbReference>
<dbReference type="EMBL" id="JAMSKV010000009">
    <property type="protein sequence ID" value="MCQ8279035.1"/>
    <property type="molecule type" value="Genomic_DNA"/>
</dbReference>
<dbReference type="PANTHER" id="PTHR43792:SF16">
    <property type="entry name" value="N-ACETYLTRANSFERASE DOMAIN-CONTAINING PROTEIN"/>
    <property type="match status" value="1"/>
</dbReference>
<dbReference type="Pfam" id="PF13302">
    <property type="entry name" value="Acetyltransf_3"/>
    <property type="match status" value="1"/>
</dbReference>
<comment type="caution">
    <text evidence="2">The sequence shown here is derived from an EMBL/GenBank/DDBJ whole genome shotgun (WGS) entry which is preliminary data.</text>
</comment>
<name>A0ABT1W836_9PROT</name>
<dbReference type="PROSITE" id="PS51186">
    <property type="entry name" value="GNAT"/>
    <property type="match status" value="1"/>
</dbReference>
<dbReference type="InterPro" id="IPR016181">
    <property type="entry name" value="Acyl_CoA_acyltransferase"/>
</dbReference>
<sequence>MASPLLHTERLILRPPERGDLDGWAAFSADPAAMRFLGGPIGRPEAWRSLTMSAGCWALQGFGMFSVLLRETGDWIGRVGPIDHVGWPAPEIGYGVLPAYQGRGYAREAVIAAAAFAFDTLHWPSIAHVIDPENAASIAVARSVGSRLIGPTTLPPPLQTRRVDLWGQSVSEWRAKAGQNPISS</sequence>
<reference evidence="2 3" key="1">
    <citation type="submission" date="2022-06" db="EMBL/GenBank/DDBJ databases">
        <title>Endosaccharibacter gen. nov., sp. nov., endophytic bacteria isolated from sugarcane.</title>
        <authorList>
            <person name="Pitiwittayakul N."/>
            <person name="Yukphan P."/>
            <person name="Charoenyingcharoen P."/>
            <person name="Tanasupawat S."/>
        </authorList>
    </citation>
    <scope>NUCLEOTIDE SEQUENCE [LARGE SCALE GENOMIC DNA]</scope>
    <source>
        <strain evidence="2 3">KSS8</strain>
    </source>
</reference>
<keyword evidence="3" id="KW-1185">Reference proteome</keyword>
<organism evidence="2 3">
    <name type="scientific">Endosaccharibacter trunci</name>
    <dbReference type="NCBI Taxonomy" id="2812733"/>
    <lineage>
        <taxon>Bacteria</taxon>
        <taxon>Pseudomonadati</taxon>
        <taxon>Pseudomonadota</taxon>
        <taxon>Alphaproteobacteria</taxon>
        <taxon>Acetobacterales</taxon>
        <taxon>Acetobacteraceae</taxon>
        <taxon>Endosaccharibacter</taxon>
    </lineage>
</organism>
<dbReference type="PANTHER" id="PTHR43792">
    <property type="entry name" value="GNAT FAMILY, PUTATIVE (AFU_ORTHOLOGUE AFUA_3G00765)-RELATED-RELATED"/>
    <property type="match status" value="1"/>
</dbReference>
<dbReference type="RefSeq" id="WP_422864513.1">
    <property type="nucleotide sequence ID" value="NZ_JAMSKV010000009.1"/>
</dbReference>
<evidence type="ECO:0000259" key="1">
    <source>
        <dbReference type="PROSITE" id="PS51186"/>
    </source>
</evidence>
<evidence type="ECO:0000313" key="2">
    <source>
        <dbReference type="EMBL" id="MCQ8279035.1"/>
    </source>
</evidence>
<accession>A0ABT1W836</accession>
<proteinExistence type="predicted"/>
<protein>
    <submittedName>
        <fullName evidence="2">GNAT family N-acetyltransferase</fullName>
    </submittedName>
</protein>
<dbReference type="SUPFAM" id="SSF55729">
    <property type="entry name" value="Acyl-CoA N-acyltransferases (Nat)"/>
    <property type="match status" value="1"/>
</dbReference>
<dbReference type="Gene3D" id="3.40.630.30">
    <property type="match status" value="1"/>
</dbReference>